<reference evidence="10 11" key="1">
    <citation type="submission" date="2020-10" db="EMBL/GenBank/DDBJ databases">
        <title>Identification of Nocardia species via Next-generation sequencing and recognition of intraspecies genetic diversity.</title>
        <authorList>
            <person name="Li P."/>
            <person name="Li P."/>
            <person name="Lu B."/>
        </authorList>
    </citation>
    <scope>NUCLEOTIDE SEQUENCE [LARGE SCALE GENOMIC DNA]</scope>
    <source>
        <strain evidence="10 11">BJ06-0143</strain>
    </source>
</reference>
<accession>A0ABS0DGS6</accession>
<evidence type="ECO:0000313" key="11">
    <source>
        <dbReference type="Proteomes" id="UP000707731"/>
    </source>
</evidence>
<dbReference type="EMBL" id="JADLQN010000005">
    <property type="protein sequence ID" value="MBF6357335.1"/>
    <property type="molecule type" value="Genomic_DNA"/>
</dbReference>
<keyword evidence="5 8" id="KW-0378">Hydrolase</keyword>
<keyword evidence="6 8" id="KW-0460">Magnesium</keyword>
<keyword evidence="8" id="KW-0800">Toxin</keyword>
<sequence>MIIADTNVVSELFRPTPAPQVVTWLESTSDVTITSVTVGEIWAGIENLPDGRRKTGLRGLAEELFDEFGAEIESFDYEAARLYGRIVSTRRRLGRPIGYADAQIASICAAKNCPVATRNVKDFAEIGIEIVNPWED</sequence>
<feature type="binding site" evidence="8">
    <location>
        <position position="101"/>
    </location>
    <ligand>
        <name>Mg(2+)</name>
        <dbReference type="ChEBI" id="CHEBI:18420"/>
    </ligand>
</feature>
<organism evidence="10 11">
    <name type="scientific">Nocardia higoensis</name>
    <dbReference type="NCBI Taxonomy" id="228599"/>
    <lineage>
        <taxon>Bacteria</taxon>
        <taxon>Bacillati</taxon>
        <taxon>Actinomycetota</taxon>
        <taxon>Actinomycetes</taxon>
        <taxon>Mycobacteriales</taxon>
        <taxon>Nocardiaceae</taxon>
        <taxon>Nocardia</taxon>
    </lineage>
</organism>
<dbReference type="EC" id="3.1.-.-" evidence="8"/>
<evidence type="ECO:0000256" key="7">
    <source>
        <dbReference type="ARBA" id="ARBA00038093"/>
    </source>
</evidence>
<comment type="similarity">
    <text evidence="7 8">Belongs to the PINc/VapC protein family.</text>
</comment>
<dbReference type="Proteomes" id="UP000707731">
    <property type="component" value="Unassembled WGS sequence"/>
</dbReference>
<evidence type="ECO:0000313" key="10">
    <source>
        <dbReference type="EMBL" id="MBF6357335.1"/>
    </source>
</evidence>
<gene>
    <name evidence="8" type="primary">vapC</name>
    <name evidence="10" type="ORF">IU449_22775</name>
</gene>
<keyword evidence="4 8" id="KW-0479">Metal-binding</keyword>
<comment type="caution">
    <text evidence="10">The sequence shown here is derived from an EMBL/GenBank/DDBJ whole genome shotgun (WGS) entry which is preliminary data.</text>
</comment>
<dbReference type="HAMAP" id="MF_00265">
    <property type="entry name" value="VapC_Nob1"/>
    <property type="match status" value="1"/>
</dbReference>
<evidence type="ECO:0000256" key="1">
    <source>
        <dbReference type="ARBA" id="ARBA00001946"/>
    </source>
</evidence>
<keyword evidence="11" id="KW-1185">Reference proteome</keyword>
<keyword evidence="2 8" id="KW-1277">Toxin-antitoxin system</keyword>
<comment type="function">
    <text evidence="8">Toxic component of a toxin-antitoxin (TA) system. An RNase.</text>
</comment>
<dbReference type="InterPro" id="IPR002716">
    <property type="entry name" value="PIN_dom"/>
</dbReference>
<dbReference type="PANTHER" id="PTHR33653:SF1">
    <property type="entry name" value="RIBONUCLEASE VAPC2"/>
    <property type="match status" value="1"/>
</dbReference>
<comment type="cofactor">
    <cofactor evidence="1 8">
        <name>Mg(2+)</name>
        <dbReference type="ChEBI" id="CHEBI:18420"/>
    </cofactor>
</comment>
<dbReference type="SUPFAM" id="SSF88723">
    <property type="entry name" value="PIN domain-like"/>
    <property type="match status" value="1"/>
</dbReference>
<evidence type="ECO:0000256" key="3">
    <source>
        <dbReference type="ARBA" id="ARBA00022722"/>
    </source>
</evidence>
<dbReference type="InterPro" id="IPR050556">
    <property type="entry name" value="Type_II_TA_system_RNase"/>
</dbReference>
<evidence type="ECO:0000259" key="9">
    <source>
        <dbReference type="Pfam" id="PF01850"/>
    </source>
</evidence>
<evidence type="ECO:0000256" key="4">
    <source>
        <dbReference type="ARBA" id="ARBA00022723"/>
    </source>
</evidence>
<dbReference type="RefSeq" id="WP_195004188.1">
    <property type="nucleotide sequence ID" value="NZ_JADLQN010000005.1"/>
</dbReference>
<dbReference type="PANTHER" id="PTHR33653">
    <property type="entry name" value="RIBONUCLEASE VAPC2"/>
    <property type="match status" value="1"/>
</dbReference>
<dbReference type="Pfam" id="PF01850">
    <property type="entry name" value="PIN"/>
    <property type="match status" value="1"/>
</dbReference>
<feature type="domain" description="PIN" evidence="9">
    <location>
        <begin position="2"/>
        <end position="127"/>
    </location>
</feature>
<keyword evidence="3 8" id="KW-0540">Nuclease</keyword>
<dbReference type="InterPro" id="IPR022907">
    <property type="entry name" value="VapC_family"/>
</dbReference>
<name>A0ABS0DGS6_9NOCA</name>
<proteinExistence type="inferred from homology"/>
<protein>
    <recommendedName>
        <fullName evidence="8">Ribonuclease VapC</fullName>
        <shortName evidence="8">RNase VapC</shortName>
        <ecNumber evidence="8">3.1.-.-</ecNumber>
    </recommendedName>
    <alternativeName>
        <fullName evidence="8">Toxin VapC</fullName>
    </alternativeName>
</protein>
<dbReference type="InterPro" id="IPR029060">
    <property type="entry name" value="PIN-like_dom_sf"/>
</dbReference>
<dbReference type="CDD" id="cd18731">
    <property type="entry name" value="PIN_NgFitB-like"/>
    <property type="match status" value="1"/>
</dbReference>
<evidence type="ECO:0000256" key="6">
    <source>
        <dbReference type="ARBA" id="ARBA00022842"/>
    </source>
</evidence>
<feature type="binding site" evidence="8">
    <location>
        <position position="5"/>
    </location>
    <ligand>
        <name>Mg(2+)</name>
        <dbReference type="ChEBI" id="CHEBI:18420"/>
    </ligand>
</feature>
<evidence type="ECO:0000256" key="5">
    <source>
        <dbReference type="ARBA" id="ARBA00022801"/>
    </source>
</evidence>
<evidence type="ECO:0000256" key="2">
    <source>
        <dbReference type="ARBA" id="ARBA00022649"/>
    </source>
</evidence>
<dbReference type="Gene3D" id="3.40.50.1010">
    <property type="entry name" value="5'-nuclease"/>
    <property type="match status" value="1"/>
</dbReference>
<evidence type="ECO:0000256" key="8">
    <source>
        <dbReference type="HAMAP-Rule" id="MF_00265"/>
    </source>
</evidence>